<reference evidence="3" key="3">
    <citation type="submission" date="2025-08" db="UniProtKB">
        <authorList>
            <consortium name="RefSeq"/>
        </authorList>
    </citation>
    <scope>IDENTIFICATION</scope>
    <source>
        <strain evidence="3">NI907</strain>
    </source>
</reference>
<protein>
    <submittedName>
        <fullName evidence="3">Uncharacterized protein</fullName>
    </submittedName>
</protein>
<name>A0A6P8B412_PYRGI</name>
<dbReference type="GeneID" id="41961056"/>
<reference evidence="2 3" key="1">
    <citation type="journal article" date="2019" name="Mol. Biol. Evol.">
        <title>Blast fungal genomes show frequent chromosomal changes, gene gains and losses, and effector gene turnover.</title>
        <authorList>
            <person name="Gomez Luciano L.B."/>
            <person name="Jason Tsai I."/>
            <person name="Chuma I."/>
            <person name="Tosa Y."/>
            <person name="Chen Y.H."/>
            <person name="Li J.Y."/>
            <person name="Li M.Y."/>
            <person name="Jade Lu M.Y."/>
            <person name="Nakayashiki H."/>
            <person name="Li W.H."/>
        </authorList>
    </citation>
    <scope>NUCLEOTIDE SEQUENCE [LARGE SCALE GENOMIC DNA]</scope>
    <source>
        <strain evidence="2 3">NI907</strain>
    </source>
</reference>
<proteinExistence type="predicted"/>
<dbReference type="RefSeq" id="XP_030981764.1">
    <property type="nucleotide sequence ID" value="XM_031126147.1"/>
</dbReference>
<dbReference type="KEGG" id="pgri:PgNI_06119"/>
<feature type="region of interest" description="Disordered" evidence="1">
    <location>
        <begin position="1"/>
        <end position="76"/>
    </location>
</feature>
<evidence type="ECO:0000313" key="2">
    <source>
        <dbReference type="Proteomes" id="UP000515153"/>
    </source>
</evidence>
<feature type="region of interest" description="Disordered" evidence="1">
    <location>
        <begin position="205"/>
        <end position="255"/>
    </location>
</feature>
<sequence length="255" mass="27903">MSDQSIPHFRPATLPGQFPESDVRGAAAREAANGREKHPSWEQQRRERRITQGQADTRPTERLGAEQQQQQDEQQLRDELDVLNSDDEIKRQLRRYMWTFDAATAGDMIISDATAQALRCHDFDLLGLIIRVCALTETVANAVEAERGRGMTPVTSPFTSRASVEVMPGSSHAAVGSSSPSPSNNGSRPLVEIVQIQSLEPVADYAPESTGTTETPPSPIPVKRARARRMTTPAARGPVVTRSGRTVKPAKRLGD</sequence>
<dbReference type="Proteomes" id="UP000515153">
    <property type="component" value="Chromosome I"/>
</dbReference>
<dbReference type="OrthoDB" id="5244131at2759"/>
<organism evidence="2 3">
    <name type="scientific">Pyricularia grisea</name>
    <name type="common">Crabgrass-specific blast fungus</name>
    <name type="synonym">Magnaporthe grisea</name>
    <dbReference type="NCBI Taxonomy" id="148305"/>
    <lineage>
        <taxon>Eukaryota</taxon>
        <taxon>Fungi</taxon>
        <taxon>Dikarya</taxon>
        <taxon>Ascomycota</taxon>
        <taxon>Pezizomycotina</taxon>
        <taxon>Sordariomycetes</taxon>
        <taxon>Sordariomycetidae</taxon>
        <taxon>Magnaporthales</taxon>
        <taxon>Pyriculariaceae</taxon>
        <taxon>Pyricularia</taxon>
    </lineage>
</organism>
<feature type="compositionally biased region" description="Basic and acidic residues" evidence="1">
    <location>
        <begin position="32"/>
        <end position="45"/>
    </location>
</feature>
<evidence type="ECO:0000313" key="3">
    <source>
        <dbReference type="RefSeq" id="XP_030981764.1"/>
    </source>
</evidence>
<gene>
    <name evidence="3" type="ORF">PgNI_06119</name>
</gene>
<feature type="compositionally biased region" description="Low complexity" evidence="1">
    <location>
        <begin position="168"/>
        <end position="187"/>
    </location>
</feature>
<keyword evidence="2" id="KW-1185">Reference proteome</keyword>
<accession>A0A6P8B412</accession>
<evidence type="ECO:0000256" key="1">
    <source>
        <dbReference type="SAM" id="MobiDB-lite"/>
    </source>
</evidence>
<feature type="region of interest" description="Disordered" evidence="1">
    <location>
        <begin position="165"/>
        <end position="188"/>
    </location>
</feature>
<reference evidence="3" key="2">
    <citation type="submission" date="2019-10" db="EMBL/GenBank/DDBJ databases">
        <authorList>
            <consortium name="NCBI Genome Project"/>
        </authorList>
    </citation>
    <scope>NUCLEOTIDE SEQUENCE</scope>
    <source>
        <strain evidence="3">NI907</strain>
    </source>
</reference>
<dbReference type="AlphaFoldDB" id="A0A6P8B412"/>